<feature type="domain" description="Ubiquitin-like" evidence="1">
    <location>
        <begin position="102"/>
        <end position="181"/>
    </location>
</feature>
<sequence length="188" mass="21272">MSTNRGRQSLSGPLDSGPIDQPRLVVMHLGDRKLLTTLSPQLQDVKNDAIRLFYIPNDLDVRISAKHPLLGDEKAEIDPVVWPLVVNQISAIWVSTCQMPVVRLKVDYPLPVGWPKRQYIITATPYSTILKIKEKVLDAHMKSAKYPAPYSPAQALFEESLLSDRKTLQYYNIRDGCEIQMTTELDAK</sequence>
<dbReference type="HOGENOM" id="CLU_1441865_0_0_1"/>
<proteinExistence type="predicted"/>
<organism evidence="2 3">
    <name type="scientific">Serendipita vermifera MAFF 305830</name>
    <dbReference type="NCBI Taxonomy" id="933852"/>
    <lineage>
        <taxon>Eukaryota</taxon>
        <taxon>Fungi</taxon>
        <taxon>Dikarya</taxon>
        <taxon>Basidiomycota</taxon>
        <taxon>Agaricomycotina</taxon>
        <taxon>Agaricomycetes</taxon>
        <taxon>Sebacinales</taxon>
        <taxon>Serendipitaceae</taxon>
        <taxon>Serendipita</taxon>
    </lineage>
</organism>
<evidence type="ECO:0000313" key="2">
    <source>
        <dbReference type="EMBL" id="KIM23231.1"/>
    </source>
</evidence>
<dbReference type="InterPro" id="IPR029071">
    <property type="entry name" value="Ubiquitin-like_domsf"/>
</dbReference>
<keyword evidence="3" id="KW-1185">Reference proteome</keyword>
<dbReference type="InterPro" id="IPR000626">
    <property type="entry name" value="Ubiquitin-like_dom"/>
</dbReference>
<evidence type="ECO:0000313" key="3">
    <source>
        <dbReference type="Proteomes" id="UP000054097"/>
    </source>
</evidence>
<dbReference type="Pfam" id="PF00240">
    <property type="entry name" value="ubiquitin"/>
    <property type="match status" value="1"/>
</dbReference>
<dbReference type="Proteomes" id="UP000054097">
    <property type="component" value="Unassembled WGS sequence"/>
</dbReference>
<reference evidence="2 3" key="1">
    <citation type="submission" date="2014-04" db="EMBL/GenBank/DDBJ databases">
        <authorList>
            <consortium name="DOE Joint Genome Institute"/>
            <person name="Kuo A."/>
            <person name="Zuccaro A."/>
            <person name="Kohler A."/>
            <person name="Nagy L.G."/>
            <person name="Floudas D."/>
            <person name="Copeland A."/>
            <person name="Barry K.W."/>
            <person name="Cichocki N."/>
            <person name="Veneault-Fourrey C."/>
            <person name="LaButti K."/>
            <person name="Lindquist E.A."/>
            <person name="Lipzen A."/>
            <person name="Lundell T."/>
            <person name="Morin E."/>
            <person name="Murat C."/>
            <person name="Sun H."/>
            <person name="Tunlid A."/>
            <person name="Henrissat B."/>
            <person name="Grigoriev I.V."/>
            <person name="Hibbett D.S."/>
            <person name="Martin F."/>
            <person name="Nordberg H.P."/>
            <person name="Cantor M.N."/>
            <person name="Hua S.X."/>
        </authorList>
    </citation>
    <scope>NUCLEOTIDE SEQUENCE [LARGE SCALE GENOMIC DNA]</scope>
    <source>
        <strain evidence="2 3">MAFF 305830</strain>
    </source>
</reference>
<accession>A0A0C3AVG3</accession>
<protein>
    <recommendedName>
        <fullName evidence="1">Ubiquitin-like domain-containing protein</fullName>
    </recommendedName>
</protein>
<name>A0A0C3AVG3_SERVB</name>
<dbReference type="CDD" id="cd17039">
    <property type="entry name" value="Ubl_ubiquitin_like"/>
    <property type="match status" value="1"/>
</dbReference>
<dbReference type="AlphaFoldDB" id="A0A0C3AVG3"/>
<dbReference type="SUPFAM" id="SSF54236">
    <property type="entry name" value="Ubiquitin-like"/>
    <property type="match status" value="1"/>
</dbReference>
<reference evidence="3" key="2">
    <citation type="submission" date="2015-01" db="EMBL/GenBank/DDBJ databases">
        <title>Evolutionary Origins and Diversification of the Mycorrhizal Mutualists.</title>
        <authorList>
            <consortium name="DOE Joint Genome Institute"/>
            <consortium name="Mycorrhizal Genomics Consortium"/>
            <person name="Kohler A."/>
            <person name="Kuo A."/>
            <person name="Nagy L.G."/>
            <person name="Floudas D."/>
            <person name="Copeland A."/>
            <person name="Barry K.W."/>
            <person name="Cichocki N."/>
            <person name="Veneault-Fourrey C."/>
            <person name="LaButti K."/>
            <person name="Lindquist E.A."/>
            <person name="Lipzen A."/>
            <person name="Lundell T."/>
            <person name="Morin E."/>
            <person name="Murat C."/>
            <person name="Riley R."/>
            <person name="Ohm R."/>
            <person name="Sun H."/>
            <person name="Tunlid A."/>
            <person name="Henrissat B."/>
            <person name="Grigoriev I.V."/>
            <person name="Hibbett D.S."/>
            <person name="Martin F."/>
        </authorList>
    </citation>
    <scope>NUCLEOTIDE SEQUENCE [LARGE SCALE GENOMIC DNA]</scope>
    <source>
        <strain evidence="3">MAFF 305830</strain>
    </source>
</reference>
<dbReference type="Gene3D" id="3.10.20.90">
    <property type="entry name" value="Phosphatidylinositol 3-kinase Catalytic Subunit, Chain A, domain 1"/>
    <property type="match status" value="1"/>
</dbReference>
<dbReference type="PROSITE" id="PS50053">
    <property type="entry name" value="UBIQUITIN_2"/>
    <property type="match status" value="1"/>
</dbReference>
<gene>
    <name evidence="2" type="ORF">M408DRAFT_332435</name>
</gene>
<evidence type="ECO:0000259" key="1">
    <source>
        <dbReference type="PROSITE" id="PS50053"/>
    </source>
</evidence>
<dbReference type="EMBL" id="KN824340">
    <property type="protein sequence ID" value="KIM23231.1"/>
    <property type="molecule type" value="Genomic_DNA"/>
</dbReference>